<dbReference type="InterPro" id="IPR042070">
    <property type="entry name" value="PucR_C-HTH_sf"/>
</dbReference>
<organism evidence="3 4">
    <name type="scientific">Nocardioides thalensis</name>
    <dbReference type="NCBI Taxonomy" id="1914755"/>
    <lineage>
        <taxon>Bacteria</taxon>
        <taxon>Bacillati</taxon>
        <taxon>Actinomycetota</taxon>
        <taxon>Actinomycetes</taxon>
        <taxon>Propionibacteriales</taxon>
        <taxon>Nocardioidaceae</taxon>
        <taxon>Nocardioides</taxon>
    </lineage>
</organism>
<keyword evidence="4" id="KW-1185">Reference proteome</keyword>
<dbReference type="Pfam" id="PF25906">
    <property type="entry name" value="PucR-like_N"/>
    <property type="match status" value="1"/>
</dbReference>
<comment type="caution">
    <text evidence="3">The sequence shown here is derived from an EMBL/GenBank/DDBJ whole genome shotgun (WGS) entry which is preliminary data.</text>
</comment>
<dbReference type="InterPro" id="IPR058663">
    <property type="entry name" value="PucR-like_N"/>
</dbReference>
<evidence type="ECO:0000259" key="1">
    <source>
        <dbReference type="Pfam" id="PF13556"/>
    </source>
</evidence>
<evidence type="ECO:0000259" key="2">
    <source>
        <dbReference type="Pfam" id="PF25906"/>
    </source>
</evidence>
<name>A0A853C4Q0_9ACTN</name>
<dbReference type="Pfam" id="PF13556">
    <property type="entry name" value="HTH_30"/>
    <property type="match status" value="1"/>
</dbReference>
<dbReference type="InterPro" id="IPR051448">
    <property type="entry name" value="CdaR-like_regulators"/>
</dbReference>
<evidence type="ECO:0000313" key="3">
    <source>
        <dbReference type="EMBL" id="NYJ03080.1"/>
    </source>
</evidence>
<protein>
    <recommendedName>
        <fullName evidence="5">PucR family transcriptional regulator</fullName>
    </recommendedName>
</protein>
<evidence type="ECO:0008006" key="5">
    <source>
        <dbReference type="Google" id="ProtNLM"/>
    </source>
</evidence>
<dbReference type="Proteomes" id="UP000530424">
    <property type="component" value="Unassembled WGS sequence"/>
</dbReference>
<reference evidence="3 4" key="1">
    <citation type="submission" date="2020-07" db="EMBL/GenBank/DDBJ databases">
        <title>Sequencing the genomes of 1000 actinobacteria strains.</title>
        <authorList>
            <person name="Klenk H.-P."/>
        </authorList>
    </citation>
    <scope>NUCLEOTIDE SEQUENCE [LARGE SCALE GENOMIC DNA]</scope>
    <source>
        <strain evidence="3 4">DSM 103833</strain>
    </source>
</reference>
<sequence>MAVRGRRAVASDGVVLPPTVEGDLRPRLPQLAEDVVAAIVDEVPSYENALNEEMGVVIRNAVRAAIGAFLAMVSGQPGRDPDKLLAQALDGAYQLGRGEASSGRTIDALLSAYRIGARISWRELSRTAVDHGSDPKTVAAFAEQVFAYIDQLSAASAQGHTDESATAGRVRQRLLERIATHVVDQAPEATILRLAERAEWKVPATLTAVLVPEGEAGRLLQALPGQTLQATDLPELDGTVLLLVPNVHGRPRGRVVRETTRSGGTVGPPRPWREARSSYLRALRAHEAGLGADTESHLPELVLTADAEALADLREQALAPLAGLRASTRAKLVETLRAWLLHQGRREEVAEALFVHPQTVRYRVGQLREAYGDALDDPRTVLTLTIALGVEA</sequence>
<feature type="domain" description="PucR-like N-terminal" evidence="2">
    <location>
        <begin position="16"/>
        <end position="174"/>
    </location>
</feature>
<dbReference type="RefSeq" id="WP_179669369.1">
    <property type="nucleotide sequence ID" value="NZ_JACCFP010000001.1"/>
</dbReference>
<proteinExistence type="predicted"/>
<gene>
    <name evidence="3" type="ORF">HNR19_003778</name>
</gene>
<dbReference type="PANTHER" id="PTHR33744:SF1">
    <property type="entry name" value="DNA-BINDING TRANSCRIPTIONAL ACTIVATOR ADER"/>
    <property type="match status" value="1"/>
</dbReference>
<evidence type="ECO:0000313" key="4">
    <source>
        <dbReference type="Proteomes" id="UP000530424"/>
    </source>
</evidence>
<dbReference type="Gene3D" id="1.10.10.2840">
    <property type="entry name" value="PucR C-terminal helix-turn-helix domain"/>
    <property type="match status" value="1"/>
</dbReference>
<feature type="domain" description="PucR C-terminal helix-turn-helix" evidence="1">
    <location>
        <begin position="332"/>
        <end position="388"/>
    </location>
</feature>
<dbReference type="PANTHER" id="PTHR33744">
    <property type="entry name" value="CARBOHYDRATE DIACID REGULATOR"/>
    <property type="match status" value="1"/>
</dbReference>
<dbReference type="InterPro" id="IPR025736">
    <property type="entry name" value="PucR_C-HTH_dom"/>
</dbReference>
<dbReference type="EMBL" id="JACCFP010000001">
    <property type="protein sequence ID" value="NYJ03080.1"/>
    <property type="molecule type" value="Genomic_DNA"/>
</dbReference>
<dbReference type="AlphaFoldDB" id="A0A853C4Q0"/>
<accession>A0A853C4Q0</accession>